<protein>
    <submittedName>
        <fullName evidence="12">Uncharacterized protein</fullName>
    </submittedName>
</protein>
<evidence type="ECO:0000256" key="2">
    <source>
        <dbReference type="ARBA" id="ARBA00022448"/>
    </source>
</evidence>
<keyword evidence="6" id="KW-0915">Sodium</keyword>
<keyword evidence="13" id="KW-1185">Reference proteome</keyword>
<dbReference type="Proteomes" id="UP000749559">
    <property type="component" value="Unassembled WGS sequence"/>
</dbReference>
<evidence type="ECO:0000256" key="1">
    <source>
        <dbReference type="ARBA" id="ARBA00004141"/>
    </source>
</evidence>
<evidence type="ECO:0000256" key="5">
    <source>
        <dbReference type="ARBA" id="ARBA00022989"/>
    </source>
</evidence>
<evidence type="ECO:0000256" key="7">
    <source>
        <dbReference type="ARBA" id="ARBA00023065"/>
    </source>
</evidence>
<keyword evidence="4 11" id="KW-0812">Transmembrane</keyword>
<evidence type="ECO:0000256" key="8">
    <source>
        <dbReference type="ARBA" id="ARBA00023136"/>
    </source>
</evidence>
<dbReference type="GO" id="GO:0005886">
    <property type="term" value="C:plasma membrane"/>
    <property type="evidence" value="ECO:0007669"/>
    <property type="project" value="TreeGrafter"/>
</dbReference>
<dbReference type="Gene3D" id="1.10.287.770">
    <property type="entry name" value="YojJ-like"/>
    <property type="match status" value="1"/>
</dbReference>
<proteinExistence type="inferred from homology"/>
<evidence type="ECO:0000256" key="4">
    <source>
        <dbReference type="ARBA" id="ARBA00022692"/>
    </source>
</evidence>
<evidence type="ECO:0000256" key="11">
    <source>
        <dbReference type="RuleBase" id="RU000679"/>
    </source>
</evidence>
<dbReference type="GO" id="GO:0015280">
    <property type="term" value="F:ligand-gated sodium channel activity"/>
    <property type="evidence" value="ECO:0007669"/>
    <property type="project" value="TreeGrafter"/>
</dbReference>
<dbReference type="AlphaFoldDB" id="A0A8J1XK44"/>
<dbReference type="Pfam" id="PF00858">
    <property type="entry name" value="ASC"/>
    <property type="match status" value="1"/>
</dbReference>
<dbReference type="PANTHER" id="PTHR11690:SF248">
    <property type="entry name" value="PICKPOCKET 17, ISOFORM A"/>
    <property type="match status" value="1"/>
</dbReference>
<keyword evidence="9 11" id="KW-0739">Sodium transport</keyword>
<dbReference type="EMBL" id="CAIIXF020000011">
    <property type="protein sequence ID" value="CAH1798388.1"/>
    <property type="molecule type" value="Genomic_DNA"/>
</dbReference>
<dbReference type="InterPro" id="IPR001873">
    <property type="entry name" value="ENaC"/>
</dbReference>
<dbReference type="PANTHER" id="PTHR11690">
    <property type="entry name" value="AMILORIDE-SENSITIVE SODIUM CHANNEL-RELATED"/>
    <property type="match status" value="1"/>
</dbReference>
<dbReference type="OrthoDB" id="10064773at2759"/>
<accession>A0A8J1XK44</accession>
<dbReference type="PRINTS" id="PR01078">
    <property type="entry name" value="AMINACHANNEL"/>
</dbReference>
<evidence type="ECO:0000256" key="10">
    <source>
        <dbReference type="ARBA" id="ARBA00023303"/>
    </source>
</evidence>
<organism evidence="12 13">
    <name type="scientific">Owenia fusiformis</name>
    <name type="common">Polychaete worm</name>
    <dbReference type="NCBI Taxonomy" id="6347"/>
    <lineage>
        <taxon>Eukaryota</taxon>
        <taxon>Metazoa</taxon>
        <taxon>Spiralia</taxon>
        <taxon>Lophotrochozoa</taxon>
        <taxon>Annelida</taxon>
        <taxon>Polychaeta</taxon>
        <taxon>Sedentaria</taxon>
        <taxon>Canalipalpata</taxon>
        <taxon>Sabellida</taxon>
        <taxon>Oweniida</taxon>
        <taxon>Oweniidae</taxon>
        <taxon>Owenia</taxon>
    </lineage>
</organism>
<comment type="subcellular location">
    <subcellularLocation>
        <location evidence="1">Membrane</location>
        <topology evidence="1">Multi-pass membrane protein</topology>
    </subcellularLocation>
</comment>
<name>A0A8J1XK44_OWEFU</name>
<evidence type="ECO:0000256" key="6">
    <source>
        <dbReference type="ARBA" id="ARBA00023053"/>
    </source>
</evidence>
<dbReference type="Gene3D" id="2.60.470.10">
    <property type="entry name" value="Acid-sensing ion channels like domains"/>
    <property type="match status" value="1"/>
</dbReference>
<evidence type="ECO:0000256" key="3">
    <source>
        <dbReference type="ARBA" id="ARBA00022461"/>
    </source>
</evidence>
<evidence type="ECO:0000313" key="13">
    <source>
        <dbReference type="Proteomes" id="UP000749559"/>
    </source>
</evidence>
<evidence type="ECO:0000256" key="9">
    <source>
        <dbReference type="ARBA" id="ARBA00023201"/>
    </source>
</evidence>
<comment type="similarity">
    <text evidence="11">Belongs to the amiloride-sensitive sodium channel (TC 1.A.6) family.</text>
</comment>
<keyword evidence="3 11" id="KW-0894">Sodium channel</keyword>
<reference evidence="12" key="1">
    <citation type="submission" date="2022-03" db="EMBL/GenBank/DDBJ databases">
        <authorList>
            <person name="Martin C."/>
        </authorList>
    </citation>
    <scope>NUCLEOTIDE SEQUENCE</scope>
</reference>
<keyword evidence="7 11" id="KW-0406">Ion transport</keyword>
<gene>
    <name evidence="12" type="ORF">OFUS_LOCUS22539</name>
</gene>
<keyword evidence="2 11" id="KW-0813">Transport</keyword>
<evidence type="ECO:0000313" key="12">
    <source>
        <dbReference type="EMBL" id="CAH1798388.1"/>
    </source>
</evidence>
<keyword evidence="10 11" id="KW-0407">Ion channel</keyword>
<comment type="caution">
    <text evidence="12">The sequence shown here is derived from an EMBL/GenBank/DDBJ whole genome shotgun (WGS) entry which is preliminary data.</text>
</comment>
<keyword evidence="8" id="KW-0472">Membrane</keyword>
<sequence length="560" mass="63636">MKQILNEFASNTSGHGWGMVGRTTNAFAKTLWIVITVLSTIAAIIWVATIVGRYIKYETKDKVELKADVDIVFPSVTVCPLHGYSNDKMNDPKLVSSFLLQSRLIMAVYPRIKNITQMTNETGDVILELVHRIRSHRGYYENMGKRETSALSHEIINLVPYCLYQESRCTPEHFQKLVHHEYMNCYTFNGKDINLTKPVISSSGAQNGLSLTLFLEQKDDTYAPYDRSRAITATAGARVIIHEKGTLPDPDNDGFNVEPGHLVNVALSVNKRELMKPPWGECADHNTLQSTDFKYSRNACKSKCLEKMIQQECGCKKDLLPVELETRDDDIQACGKFNREEWLKVPNITEANITILKEDVTRFKCGEKEYAWSKISEDIPGCKCEYNCSYLTYDIETSQSLWPMKGSEMDFFCGGLAYEDTYVGSTIYDEFHDKIGMYCLNYFGQYANISKLWGDKLRDNFLRVNVYLKEPVTKYTVEEVDFTVITMVSEIGGVLGIFIGVSIITILEVFVLCNGIVYTLYRAKKTSSNIDVTEVIVTQSKNSENLSDPKTKYYQSKLSK</sequence>
<keyword evidence="5" id="KW-1133">Transmembrane helix</keyword>